<evidence type="ECO:0000256" key="3">
    <source>
        <dbReference type="ARBA" id="ARBA00022450"/>
    </source>
</evidence>
<dbReference type="Pfam" id="PF00550">
    <property type="entry name" value="PP-binding"/>
    <property type="match status" value="1"/>
</dbReference>
<dbReference type="PANTHER" id="PTHR45527">
    <property type="entry name" value="NONRIBOSOMAL PEPTIDE SYNTHETASE"/>
    <property type="match status" value="1"/>
</dbReference>
<dbReference type="PROSITE" id="PS00455">
    <property type="entry name" value="AMP_BINDING"/>
    <property type="match status" value="1"/>
</dbReference>
<evidence type="ECO:0000256" key="2">
    <source>
        <dbReference type="ARBA" id="ARBA00004924"/>
    </source>
</evidence>
<sequence>MSGADEGTGGVAALVADLARSEVRLRLAGDDQLSVSAPKGRLSPELRERITRHRAELIGWLSRGRQAAEPAAALPEITPDPAARYEPFPPSDIQMSFLVGSREGLEYHVRPHQYMEVEFPALDPDRFTRALNAAARRHRHSLVVVREDMMLETVRDPEPIPVEVVDLRGLDEAGQQAGIERTRAAMQRRELPLDRWPWLDVRLALLSGGRVRMHWNNNNFFSDAPGTGRFLKDLLHCYDHPDEPLPELTLSYRDCVLALAELEESPLGQASKRYWLDRMADWPTAPELPLASGSDTRRRSRLERREHVLSPARWAAFTRRAAARGLSQTNALCAVYAEVLGAWSGSRHFLINNMNTHRLPLHPQIGEVIGNFSSLYPLEVDWRAGGPFQERARRLQAQVLSDMQHVYWSGVKVLQAVNQLRRTPGRAVCPYAVGSALFVGQTDRPVYSLLETPQVLLDCEFWEQRDGSMWTVWDVLEAMFPPGLMDDMLAGYGAVLDALADSDAAWDRETFDLLPATDRERRARLNRSTTPAPPGLLHAPLARQAAERPTRPAVVAGDTTLDYATLYQRAGRLAARLRETGVRPGDLVAVAARKGWPQLVAVHAALLAGGAYVPIDPGWPAERIGWLLADTGATAVLTDADSRAALAGAATAPLLVVEDAVGDGPTLGYAPLREPGDLAYVIYTSGSTGRPKGAMLDHRGPLNTVTDVNSRYGVTERDVLLGLSSLCFDLSVYDVFGAAAAGAALVLPDPARHDPASWLALAREHGVTVWNSVPALMQLLVEEAETTGVHLPDLRLVLLSGDWIPVTLPDRIRAVAPRARVISLGGATEAAIWSIAHPIERVDPDWVSIPYGRPLTNQTWHVLDELGRDAPTWVPGHLYVGGIGVALGYLNDPERTAVAFVSHPVTGERLYRTGDRGRYLPDGTIEFLGRADFQVKIQGFRVEPGEVEHALLEHPDVGGAAVVARASGAGRQLAAFVVGRDGGSRPDPVAVREFLAARLPAYLVPAHVVVRDALPLTGNGKVDRRALETVDLADGAGERRHVPPRTPTEEALAEIWREILLLDRLGVEDDFFDLGGQSFAALRVVGRIAQRLGRRVPLGALLERRTVAGLARWLDAAPADWSPLVRLTGEPGDTGAPPWVLVHPAGGDVLCYRDLAARLDRGCLALQAPGPAVGREPVADLGELARLYLAALRREQPHGPYLLGGWSSGAVIAAELARQLEEAGERVRHLVVVDAPAPLAPQRVADTDIPLWFLEDLDRGFDPGLVTPEQRRELAALPAEERLDGAVRLAAKQGVPVDDLSGGTLAATYAVFDAVVRACAGHRAGRVDTDVTVLRARDGRVSEFADHPYGDRADWGWAELTGGRLASLPVPGTHHTVLTAVGVEQVAAALNAAARD</sequence>
<dbReference type="SUPFAM" id="SSF47336">
    <property type="entry name" value="ACP-like"/>
    <property type="match status" value="1"/>
</dbReference>
<comment type="pathway">
    <text evidence="2">Siderophore biosynthesis.</text>
</comment>
<dbReference type="Pfam" id="PF00668">
    <property type="entry name" value="Condensation"/>
    <property type="match status" value="1"/>
</dbReference>
<dbReference type="Pfam" id="PF13193">
    <property type="entry name" value="AMP-binding_C"/>
    <property type="match status" value="1"/>
</dbReference>
<dbReference type="Gene3D" id="3.40.50.980">
    <property type="match status" value="2"/>
</dbReference>
<evidence type="ECO:0000256" key="1">
    <source>
        <dbReference type="ARBA" id="ARBA00001957"/>
    </source>
</evidence>
<evidence type="ECO:0000256" key="5">
    <source>
        <dbReference type="ARBA" id="ARBA00022598"/>
    </source>
</evidence>
<keyword evidence="8" id="KW-1185">Reference proteome</keyword>
<gene>
    <name evidence="7" type="ORF">EFE23_22355</name>
</gene>
<evidence type="ECO:0000256" key="4">
    <source>
        <dbReference type="ARBA" id="ARBA00022553"/>
    </source>
</evidence>
<dbReference type="InterPro" id="IPR020845">
    <property type="entry name" value="AMP-binding_CS"/>
</dbReference>
<comment type="cofactor">
    <cofactor evidence="1">
        <name>pantetheine 4'-phosphate</name>
        <dbReference type="ChEBI" id="CHEBI:47942"/>
    </cofactor>
</comment>
<dbReference type="Gene3D" id="3.40.50.1820">
    <property type="entry name" value="alpha/beta hydrolase"/>
    <property type="match status" value="1"/>
</dbReference>
<dbReference type="CDD" id="cd12114">
    <property type="entry name" value="A_NRPS_TlmIV_like"/>
    <property type="match status" value="1"/>
</dbReference>
<keyword evidence="3" id="KW-0596">Phosphopantetheine</keyword>
<dbReference type="Proteomes" id="UP000280698">
    <property type="component" value="Unassembled WGS sequence"/>
</dbReference>
<dbReference type="InterPro" id="IPR025110">
    <property type="entry name" value="AMP-bd_C"/>
</dbReference>
<comment type="caution">
    <text evidence="7">The sequence shown here is derived from an EMBL/GenBank/DDBJ whole genome shotgun (WGS) entry which is preliminary data.</text>
</comment>
<keyword evidence="4" id="KW-0597">Phosphoprotein</keyword>
<dbReference type="InterPro" id="IPR044894">
    <property type="entry name" value="TubC_N_sf"/>
</dbReference>
<dbReference type="Pfam" id="PF00975">
    <property type="entry name" value="Thioesterase"/>
    <property type="match status" value="1"/>
</dbReference>
<dbReference type="SUPFAM" id="SSF52777">
    <property type="entry name" value="CoA-dependent acyltransferases"/>
    <property type="match status" value="2"/>
</dbReference>
<feature type="domain" description="Carrier" evidence="6">
    <location>
        <begin position="1043"/>
        <end position="1118"/>
    </location>
</feature>
<dbReference type="SUPFAM" id="SSF56801">
    <property type="entry name" value="Acetyl-CoA synthetase-like"/>
    <property type="match status" value="1"/>
</dbReference>
<accession>A0ABX9WAQ3</accession>
<dbReference type="Gene3D" id="1.10.1200.10">
    <property type="entry name" value="ACP-like"/>
    <property type="match status" value="1"/>
</dbReference>
<evidence type="ECO:0000313" key="7">
    <source>
        <dbReference type="EMBL" id="RNL92678.1"/>
    </source>
</evidence>
<dbReference type="NCBIfam" id="TIGR01733">
    <property type="entry name" value="AA-adenyl-dom"/>
    <property type="match status" value="1"/>
</dbReference>
<dbReference type="InterPro" id="IPR020806">
    <property type="entry name" value="PKS_PP-bd"/>
</dbReference>
<keyword evidence="5" id="KW-0436">Ligase</keyword>
<dbReference type="Gene3D" id="3.30.559.10">
    <property type="entry name" value="Chloramphenicol acetyltransferase-like domain"/>
    <property type="match status" value="1"/>
</dbReference>
<dbReference type="InterPro" id="IPR023213">
    <property type="entry name" value="CAT-like_dom_sf"/>
</dbReference>
<organism evidence="7 8">
    <name type="scientific">Micromonospora solifontis</name>
    <dbReference type="NCBI Taxonomy" id="2487138"/>
    <lineage>
        <taxon>Bacteria</taxon>
        <taxon>Bacillati</taxon>
        <taxon>Actinomycetota</taxon>
        <taxon>Actinomycetes</taxon>
        <taxon>Micromonosporales</taxon>
        <taxon>Micromonosporaceae</taxon>
        <taxon>Micromonospora</taxon>
    </lineage>
</organism>
<proteinExistence type="predicted"/>
<dbReference type="RefSeq" id="WP_123242897.1">
    <property type="nucleotide sequence ID" value="NZ_JAAHBY010000081.1"/>
</dbReference>
<dbReference type="Pfam" id="PF18563">
    <property type="entry name" value="TubC_N"/>
    <property type="match status" value="1"/>
</dbReference>
<dbReference type="InterPro" id="IPR029058">
    <property type="entry name" value="AB_hydrolase_fold"/>
</dbReference>
<dbReference type="Gene3D" id="2.30.38.10">
    <property type="entry name" value="Luciferase, Domain 3"/>
    <property type="match status" value="1"/>
</dbReference>
<dbReference type="InterPro" id="IPR036736">
    <property type="entry name" value="ACP-like_sf"/>
</dbReference>
<dbReference type="InterPro" id="IPR041464">
    <property type="entry name" value="TubC_N"/>
</dbReference>
<dbReference type="InterPro" id="IPR045851">
    <property type="entry name" value="AMP-bd_C_sf"/>
</dbReference>
<dbReference type="InterPro" id="IPR001242">
    <property type="entry name" value="Condensation_dom"/>
</dbReference>
<dbReference type="InterPro" id="IPR000873">
    <property type="entry name" value="AMP-dep_synth/lig_dom"/>
</dbReference>
<dbReference type="InterPro" id="IPR009081">
    <property type="entry name" value="PP-bd_ACP"/>
</dbReference>
<dbReference type="EMBL" id="RJLN01000081">
    <property type="protein sequence ID" value="RNL92678.1"/>
    <property type="molecule type" value="Genomic_DNA"/>
</dbReference>
<dbReference type="PROSITE" id="PS50075">
    <property type="entry name" value="CARRIER"/>
    <property type="match status" value="1"/>
</dbReference>
<dbReference type="Gene3D" id="3.30.559.30">
    <property type="entry name" value="Nonribosomal peptide synthetase, condensation domain"/>
    <property type="match status" value="1"/>
</dbReference>
<reference evidence="7 8" key="1">
    <citation type="submission" date="2018-11" db="EMBL/GenBank/DDBJ databases">
        <title>Micromonospora sp. PPF5-17, a new actinomycetes isolated from a hot spring soil.</title>
        <authorList>
            <person name="Thawai C."/>
        </authorList>
    </citation>
    <scope>NUCLEOTIDE SEQUENCE [LARGE SCALE GENOMIC DNA]</scope>
    <source>
        <strain evidence="7 8">PPF5-17</strain>
    </source>
</reference>
<dbReference type="InterPro" id="IPR001031">
    <property type="entry name" value="Thioesterase"/>
</dbReference>
<dbReference type="InterPro" id="IPR010071">
    <property type="entry name" value="AA_adenyl_dom"/>
</dbReference>
<dbReference type="SMART" id="SM00823">
    <property type="entry name" value="PKS_PP"/>
    <property type="match status" value="1"/>
</dbReference>
<evidence type="ECO:0000313" key="8">
    <source>
        <dbReference type="Proteomes" id="UP000280698"/>
    </source>
</evidence>
<dbReference type="Gene3D" id="3.30.300.30">
    <property type="match status" value="1"/>
</dbReference>
<dbReference type="Gene3D" id="1.10.10.1830">
    <property type="entry name" value="Non-ribosomal peptide synthase, adenylation domain"/>
    <property type="match status" value="1"/>
</dbReference>
<dbReference type="PANTHER" id="PTHR45527:SF10">
    <property type="entry name" value="PYOCHELIN SYNTHASE PCHF"/>
    <property type="match status" value="1"/>
</dbReference>
<protein>
    <submittedName>
        <fullName evidence="7">Amino acid adenylation domain-containing protein</fullName>
    </submittedName>
</protein>
<dbReference type="Pfam" id="PF00501">
    <property type="entry name" value="AMP-binding"/>
    <property type="match status" value="1"/>
</dbReference>
<name>A0ABX9WAQ3_9ACTN</name>
<evidence type="ECO:0000259" key="6">
    <source>
        <dbReference type="PROSITE" id="PS50075"/>
    </source>
</evidence>
<dbReference type="SUPFAM" id="SSF53474">
    <property type="entry name" value="alpha/beta-Hydrolases"/>
    <property type="match status" value="1"/>
</dbReference>